<evidence type="ECO:0000259" key="4">
    <source>
        <dbReference type="PROSITE" id="PS01124"/>
    </source>
</evidence>
<dbReference type="InterPro" id="IPR018062">
    <property type="entry name" value="HTH_AraC-typ_CS"/>
</dbReference>
<dbReference type="AlphaFoldDB" id="A0A1M6M8J9"/>
<dbReference type="InterPro" id="IPR018060">
    <property type="entry name" value="HTH_AraC"/>
</dbReference>
<dbReference type="InterPro" id="IPR020449">
    <property type="entry name" value="Tscrpt_reg_AraC-type_HTH"/>
</dbReference>
<sequence>MEWKVCVQKMIDYIEKHLKEDILLEDVAAQVGYSKFYCSKAFHIEAGMSMKEFIRLRRISAAALQLRDTRRRILDIALDFGYNSQEAFTRAFTDAFDITPGAYRKRKNPIPLFLECNINHQHIKKGDDCSMQEEMMKDVKITFLAKPERKMLVMHREGANDYHELCETEGAEKMWGTLVSMQGTLGGVICGWLNENGETRYVWGVEVPLDYNGPIPEGLETVIASACDYVKFCHPPYKEEMHEAVTEAVWNVSELWNPKDHGWEWYDEVNPVYEDDTEAEGYMVLKPVKKL</sequence>
<gene>
    <name evidence="5" type="ORF">SAMN02745975_02903</name>
</gene>
<dbReference type="PANTHER" id="PTHR47504">
    <property type="entry name" value="RIGHT ORIGIN-BINDING PROTEIN"/>
    <property type="match status" value="1"/>
</dbReference>
<accession>A0A1M6M8J9</accession>
<evidence type="ECO:0000256" key="3">
    <source>
        <dbReference type="ARBA" id="ARBA00023163"/>
    </source>
</evidence>
<keyword evidence="1" id="KW-0805">Transcription regulation</keyword>
<dbReference type="GO" id="GO:0043565">
    <property type="term" value="F:sequence-specific DNA binding"/>
    <property type="evidence" value="ECO:0007669"/>
    <property type="project" value="InterPro"/>
</dbReference>
<dbReference type="GO" id="GO:0003700">
    <property type="term" value="F:DNA-binding transcription factor activity"/>
    <property type="evidence" value="ECO:0007669"/>
    <property type="project" value="InterPro"/>
</dbReference>
<dbReference type="InterPro" id="IPR009057">
    <property type="entry name" value="Homeodomain-like_sf"/>
</dbReference>
<dbReference type="Pfam" id="PF12833">
    <property type="entry name" value="HTH_18"/>
    <property type="match status" value="1"/>
</dbReference>
<dbReference type="SUPFAM" id="SSF46689">
    <property type="entry name" value="Homeodomain-like"/>
    <property type="match status" value="2"/>
</dbReference>
<dbReference type="STRING" id="1121919.SAMN02745975_02903"/>
<dbReference type="Proteomes" id="UP000184536">
    <property type="component" value="Unassembled WGS sequence"/>
</dbReference>
<dbReference type="PROSITE" id="PS00041">
    <property type="entry name" value="HTH_ARAC_FAMILY_1"/>
    <property type="match status" value="1"/>
</dbReference>
<evidence type="ECO:0000256" key="1">
    <source>
        <dbReference type="ARBA" id="ARBA00023015"/>
    </source>
</evidence>
<dbReference type="PANTHER" id="PTHR47504:SF6">
    <property type="entry name" value="ARAC-FAMILY TRANSCRIPTIONAL REGULATOR"/>
    <property type="match status" value="1"/>
</dbReference>
<dbReference type="EMBL" id="FQZV01000042">
    <property type="protein sequence ID" value="SHJ79788.1"/>
    <property type="molecule type" value="Genomic_DNA"/>
</dbReference>
<dbReference type="SUPFAM" id="SSF55136">
    <property type="entry name" value="Probable bacterial effector-binding domain"/>
    <property type="match status" value="1"/>
</dbReference>
<dbReference type="PRINTS" id="PR00032">
    <property type="entry name" value="HTHARAC"/>
</dbReference>
<dbReference type="RefSeq" id="WP_110941955.1">
    <property type="nucleotide sequence ID" value="NZ_FQZV01000042.1"/>
</dbReference>
<keyword evidence="2 5" id="KW-0238">DNA-binding</keyword>
<dbReference type="OrthoDB" id="9801721at2"/>
<dbReference type="Gene3D" id="3.20.80.10">
    <property type="entry name" value="Regulatory factor, effector binding domain"/>
    <property type="match status" value="1"/>
</dbReference>
<dbReference type="PROSITE" id="PS01124">
    <property type="entry name" value="HTH_ARAC_FAMILY_2"/>
    <property type="match status" value="1"/>
</dbReference>
<dbReference type="Gene3D" id="1.10.10.60">
    <property type="entry name" value="Homeodomain-like"/>
    <property type="match status" value="2"/>
</dbReference>
<protein>
    <submittedName>
        <fullName evidence="5">AraC-type DNA-binding protein</fullName>
    </submittedName>
</protein>
<name>A0A1M6M8J9_9FIRM</name>
<evidence type="ECO:0000313" key="6">
    <source>
        <dbReference type="Proteomes" id="UP000184536"/>
    </source>
</evidence>
<dbReference type="InterPro" id="IPR011256">
    <property type="entry name" value="Reg_factor_effector_dom_sf"/>
</dbReference>
<organism evidence="5 6">
    <name type="scientific">Geosporobacter subterraneus DSM 17957</name>
    <dbReference type="NCBI Taxonomy" id="1121919"/>
    <lineage>
        <taxon>Bacteria</taxon>
        <taxon>Bacillati</taxon>
        <taxon>Bacillota</taxon>
        <taxon>Clostridia</taxon>
        <taxon>Peptostreptococcales</taxon>
        <taxon>Thermotaleaceae</taxon>
        <taxon>Geosporobacter</taxon>
    </lineage>
</organism>
<dbReference type="InterPro" id="IPR050959">
    <property type="entry name" value="MarA-like"/>
</dbReference>
<reference evidence="6" key="1">
    <citation type="submission" date="2016-11" db="EMBL/GenBank/DDBJ databases">
        <authorList>
            <person name="Varghese N."/>
            <person name="Submissions S."/>
        </authorList>
    </citation>
    <scope>NUCLEOTIDE SEQUENCE [LARGE SCALE GENOMIC DNA]</scope>
    <source>
        <strain evidence="6">DSM 17957</strain>
    </source>
</reference>
<dbReference type="SMART" id="SM00342">
    <property type="entry name" value="HTH_ARAC"/>
    <property type="match status" value="1"/>
</dbReference>
<evidence type="ECO:0000256" key="2">
    <source>
        <dbReference type="ARBA" id="ARBA00023125"/>
    </source>
</evidence>
<feature type="domain" description="HTH araC/xylS-type" evidence="4">
    <location>
        <begin position="8"/>
        <end position="106"/>
    </location>
</feature>
<keyword evidence="3" id="KW-0804">Transcription</keyword>
<evidence type="ECO:0000313" key="5">
    <source>
        <dbReference type="EMBL" id="SHJ79788.1"/>
    </source>
</evidence>
<keyword evidence="6" id="KW-1185">Reference proteome</keyword>
<proteinExistence type="predicted"/>